<sequence length="355" mass="38666">MKKMALVLQGGGALGAFEYGVVTKLVELGWQPVAVSGVSIGAVNAAAIAGAKDGDIVASLHAMWDAITLPTLPWMPAAMQGNLSLLGNPNFWRARTDFLDIMSWTSLCSTDPMYETLSRRLDFAQINNEKHMRMAVTATNLHTGGPTTFSNHLTRQAHVDADNHTALRAQITPAHIMASGALPPGFPAARIDDNYYWDGGMFSNTPIDAMLNLLEPEELDTLPIFVVDLFPTAGQPEPKNMLEVQTRATALQYQNRFWAEYGGSAGLAGFISMLEELDQELPAKSPLRKRAAFEWLSRLRALKNIRIIESAPAPAGGDHDFSQYGVRKACEAGRSAVVKHFEHTLQQPAKLRAAA</sequence>
<evidence type="ECO:0000256" key="1">
    <source>
        <dbReference type="ARBA" id="ARBA00022801"/>
    </source>
</evidence>
<feature type="short sequence motif" description="GXSXG" evidence="4">
    <location>
        <begin position="37"/>
        <end position="41"/>
    </location>
</feature>
<gene>
    <name evidence="6" type="ORF">LMJ30_03985</name>
</gene>
<name>A0ABS8IQU7_9BURK</name>
<evidence type="ECO:0000259" key="5">
    <source>
        <dbReference type="PROSITE" id="PS51635"/>
    </source>
</evidence>
<feature type="active site" description="Proton acceptor" evidence="4">
    <location>
        <position position="198"/>
    </location>
</feature>
<reference evidence="6 7" key="1">
    <citation type="submission" date="2021-11" db="EMBL/GenBank/DDBJ databases">
        <authorList>
            <person name="Huq M.A."/>
        </authorList>
    </citation>
    <scope>NUCLEOTIDE SEQUENCE [LARGE SCALE GENOMIC DNA]</scope>
    <source>
        <strain evidence="6 7">MAHUQ-52</strain>
    </source>
</reference>
<dbReference type="EMBL" id="JAJHPV010000004">
    <property type="protein sequence ID" value="MCC6070123.1"/>
    <property type="molecule type" value="Genomic_DNA"/>
</dbReference>
<comment type="caution">
    <text evidence="6">The sequence shown here is derived from an EMBL/GenBank/DDBJ whole genome shotgun (WGS) entry which is preliminary data.</text>
</comment>
<evidence type="ECO:0000256" key="2">
    <source>
        <dbReference type="ARBA" id="ARBA00022963"/>
    </source>
</evidence>
<feature type="domain" description="PNPLA" evidence="5">
    <location>
        <begin position="6"/>
        <end position="211"/>
    </location>
</feature>
<accession>A0ABS8IQU7</accession>
<evidence type="ECO:0000313" key="6">
    <source>
        <dbReference type="EMBL" id="MCC6070123.1"/>
    </source>
</evidence>
<dbReference type="Pfam" id="PF01734">
    <property type="entry name" value="Patatin"/>
    <property type="match status" value="1"/>
</dbReference>
<keyword evidence="3 4" id="KW-0443">Lipid metabolism</keyword>
<dbReference type="InterPro" id="IPR002641">
    <property type="entry name" value="PNPLA_dom"/>
</dbReference>
<keyword evidence="7" id="KW-1185">Reference proteome</keyword>
<dbReference type="PANTHER" id="PTHR14226:SF57">
    <property type="entry name" value="BLR7027 PROTEIN"/>
    <property type="match status" value="1"/>
</dbReference>
<feature type="active site" description="Nucleophile" evidence="4">
    <location>
        <position position="39"/>
    </location>
</feature>
<feature type="short sequence motif" description="GXGXXG" evidence="4">
    <location>
        <begin position="10"/>
        <end position="15"/>
    </location>
</feature>
<proteinExistence type="predicted"/>
<evidence type="ECO:0000256" key="4">
    <source>
        <dbReference type="PROSITE-ProRule" id="PRU01161"/>
    </source>
</evidence>
<keyword evidence="2 4" id="KW-0442">Lipid degradation</keyword>
<dbReference type="PANTHER" id="PTHR14226">
    <property type="entry name" value="NEUROPATHY TARGET ESTERASE/SWISS CHEESE D.MELANOGASTER"/>
    <property type="match status" value="1"/>
</dbReference>
<keyword evidence="1 4" id="KW-0378">Hydrolase</keyword>
<dbReference type="PROSITE" id="PS51635">
    <property type="entry name" value="PNPLA"/>
    <property type="match status" value="1"/>
</dbReference>
<dbReference type="InterPro" id="IPR050301">
    <property type="entry name" value="NTE"/>
</dbReference>
<protein>
    <submittedName>
        <fullName evidence="6">Patatin-like phospholipase family protein</fullName>
    </submittedName>
</protein>
<evidence type="ECO:0000313" key="7">
    <source>
        <dbReference type="Proteomes" id="UP001198701"/>
    </source>
</evidence>
<dbReference type="SUPFAM" id="SSF52151">
    <property type="entry name" value="FabD/lysophospholipase-like"/>
    <property type="match status" value="1"/>
</dbReference>
<dbReference type="Gene3D" id="3.40.1090.10">
    <property type="entry name" value="Cytosolic phospholipase A2 catalytic domain"/>
    <property type="match status" value="2"/>
</dbReference>
<evidence type="ECO:0000256" key="3">
    <source>
        <dbReference type="ARBA" id="ARBA00023098"/>
    </source>
</evidence>
<dbReference type="InterPro" id="IPR016035">
    <property type="entry name" value="Acyl_Trfase/lysoPLipase"/>
</dbReference>
<feature type="short sequence motif" description="DGA/G" evidence="4">
    <location>
        <begin position="198"/>
        <end position="200"/>
    </location>
</feature>
<dbReference type="RefSeq" id="WP_229431040.1">
    <property type="nucleotide sequence ID" value="NZ_JAJHPV010000004.1"/>
</dbReference>
<organism evidence="6 7">
    <name type="scientific">Massilia agrisoli</name>
    <dbReference type="NCBI Taxonomy" id="2892444"/>
    <lineage>
        <taxon>Bacteria</taxon>
        <taxon>Pseudomonadati</taxon>
        <taxon>Pseudomonadota</taxon>
        <taxon>Betaproteobacteria</taxon>
        <taxon>Burkholderiales</taxon>
        <taxon>Oxalobacteraceae</taxon>
        <taxon>Telluria group</taxon>
        <taxon>Massilia</taxon>
    </lineage>
</organism>
<dbReference type="Proteomes" id="UP001198701">
    <property type="component" value="Unassembled WGS sequence"/>
</dbReference>